<dbReference type="CDD" id="cd06225">
    <property type="entry name" value="HAMP"/>
    <property type="match status" value="1"/>
</dbReference>
<sequence>MSRHPVHSLTSRATLSILAVVLLVGAFCLALSYLLSAYRETQQMQMQLKELFDTVERPASIACFLQDAQLAGEVANGLLANSNVREAVIDAGSVTLARAERDGSTADVGLEETGAVGFVARRIVSPFDPGEIVGEIRIVPNQTELQRRIARTSLFVAALMLVQILAVGVTVALVVYGFVTRPLKQVVAALLGLRAEQGVRLPTLSRHKYDEIGELIAYINRLLDRLMGFVEHERDLRRELAIEGQRFRSIFENAQSGIFLLDGAGTVLSYNPACWRLLQSPGTAKKAGDKPLHLGALFKDEAQARRFIALCKQQNQSIHRDIQLDGTTVGGVARWVQLTLTPIGDQMLQGVVNDITERKEAEAMALRAARTDPLTGLLNRAGFVDALRERFKPDVGVPRSWVALLVIDLDLFKAVNDTYGHAAGDRVLKSVAKRLRRLVRRSDPVGRFGGDEFVVLLSGVDELGIVEKVSRKIVADVAREIALGDGRTVRVGVSVGIALSPIESANGVQLFKEADEAMYQAKKEGRNTYRFYDLLCWEAPQRTIAPLRH</sequence>
<dbReference type="PROSITE" id="PS50887">
    <property type="entry name" value="GGDEF"/>
    <property type="match status" value="1"/>
</dbReference>
<evidence type="ECO:0000256" key="1">
    <source>
        <dbReference type="ARBA" id="ARBA00001946"/>
    </source>
</evidence>
<dbReference type="FunFam" id="3.30.70.270:FF:000001">
    <property type="entry name" value="Diguanylate cyclase domain protein"/>
    <property type="match status" value="1"/>
</dbReference>
<dbReference type="InterPro" id="IPR003660">
    <property type="entry name" value="HAMP_dom"/>
</dbReference>
<dbReference type="SMART" id="SM00267">
    <property type="entry name" value="GGDEF"/>
    <property type="match status" value="1"/>
</dbReference>
<keyword evidence="2" id="KW-0472">Membrane</keyword>
<comment type="cofactor">
    <cofactor evidence="1">
        <name>Mg(2+)</name>
        <dbReference type="ChEBI" id="CHEBI:18420"/>
    </cofactor>
</comment>
<dbReference type="OrthoDB" id="9804951at2"/>
<dbReference type="PANTHER" id="PTHR46663">
    <property type="entry name" value="DIGUANYLATE CYCLASE DGCT-RELATED"/>
    <property type="match status" value="1"/>
</dbReference>
<dbReference type="NCBIfam" id="TIGR00254">
    <property type="entry name" value="GGDEF"/>
    <property type="match status" value="1"/>
</dbReference>
<dbReference type="RefSeq" id="WP_015282061.1">
    <property type="nucleotide sequence ID" value="NC_019940.1"/>
</dbReference>
<dbReference type="KEGG" id="tmb:Thimo_3255"/>
<organism evidence="5 6">
    <name type="scientific">Thioflavicoccus mobilis 8321</name>
    <dbReference type="NCBI Taxonomy" id="765912"/>
    <lineage>
        <taxon>Bacteria</taxon>
        <taxon>Pseudomonadati</taxon>
        <taxon>Pseudomonadota</taxon>
        <taxon>Gammaproteobacteria</taxon>
        <taxon>Chromatiales</taxon>
        <taxon>Chromatiaceae</taxon>
        <taxon>Thioflavicoccus</taxon>
    </lineage>
</organism>
<dbReference type="EMBL" id="CP003051">
    <property type="protein sequence ID" value="AGA91933.1"/>
    <property type="molecule type" value="Genomic_DNA"/>
</dbReference>
<dbReference type="SUPFAM" id="SSF55785">
    <property type="entry name" value="PYP-like sensor domain (PAS domain)"/>
    <property type="match status" value="1"/>
</dbReference>
<dbReference type="GO" id="GO:0003824">
    <property type="term" value="F:catalytic activity"/>
    <property type="evidence" value="ECO:0007669"/>
    <property type="project" value="UniProtKB-ARBA"/>
</dbReference>
<evidence type="ECO:0000313" key="5">
    <source>
        <dbReference type="EMBL" id="AGA91933.1"/>
    </source>
</evidence>
<dbReference type="GO" id="GO:0007165">
    <property type="term" value="P:signal transduction"/>
    <property type="evidence" value="ECO:0007669"/>
    <property type="project" value="InterPro"/>
</dbReference>
<dbReference type="GO" id="GO:0016020">
    <property type="term" value="C:membrane"/>
    <property type="evidence" value="ECO:0007669"/>
    <property type="project" value="InterPro"/>
</dbReference>
<dbReference type="STRING" id="765912.Thimo_3255"/>
<keyword evidence="2" id="KW-1133">Transmembrane helix</keyword>
<feature type="transmembrane region" description="Helical" evidence="2">
    <location>
        <begin position="15"/>
        <end position="36"/>
    </location>
</feature>
<dbReference type="Pfam" id="PF00990">
    <property type="entry name" value="GGDEF"/>
    <property type="match status" value="1"/>
</dbReference>
<dbReference type="HOGENOM" id="CLU_038372_1_0_6"/>
<dbReference type="AlphaFoldDB" id="L0GYS6"/>
<dbReference type="InterPro" id="IPR043128">
    <property type="entry name" value="Rev_trsase/Diguanyl_cyclase"/>
</dbReference>
<feature type="transmembrane region" description="Helical" evidence="2">
    <location>
        <begin position="154"/>
        <end position="179"/>
    </location>
</feature>
<keyword evidence="6" id="KW-1185">Reference proteome</keyword>
<dbReference type="PROSITE" id="PS50885">
    <property type="entry name" value="HAMP"/>
    <property type="match status" value="1"/>
</dbReference>
<dbReference type="Proteomes" id="UP000010816">
    <property type="component" value="Chromosome"/>
</dbReference>
<dbReference type="InterPro" id="IPR035965">
    <property type="entry name" value="PAS-like_dom_sf"/>
</dbReference>
<name>L0GYS6_9GAMM</name>
<proteinExistence type="predicted"/>
<keyword evidence="2" id="KW-0812">Transmembrane</keyword>
<dbReference type="Gene3D" id="3.30.450.20">
    <property type="entry name" value="PAS domain"/>
    <property type="match status" value="1"/>
</dbReference>
<dbReference type="CDD" id="cd01949">
    <property type="entry name" value="GGDEF"/>
    <property type="match status" value="1"/>
</dbReference>
<evidence type="ECO:0000256" key="2">
    <source>
        <dbReference type="SAM" id="Phobius"/>
    </source>
</evidence>
<dbReference type="InterPro" id="IPR000160">
    <property type="entry name" value="GGDEF_dom"/>
</dbReference>
<evidence type="ECO:0000313" key="6">
    <source>
        <dbReference type="Proteomes" id="UP000010816"/>
    </source>
</evidence>
<gene>
    <name evidence="5" type="ORF">Thimo_3255</name>
</gene>
<dbReference type="eggNOG" id="COG2202">
    <property type="taxonomic scope" value="Bacteria"/>
</dbReference>
<evidence type="ECO:0000259" key="4">
    <source>
        <dbReference type="PROSITE" id="PS50887"/>
    </source>
</evidence>
<feature type="domain" description="GGDEF" evidence="4">
    <location>
        <begin position="400"/>
        <end position="534"/>
    </location>
</feature>
<dbReference type="SUPFAM" id="SSF55073">
    <property type="entry name" value="Nucleotide cyclase"/>
    <property type="match status" value="1"/>
</dbReference>
<dbReference type="eggNOG" id="COG2199">
    <property type="taxonomic scope" value="Bacteria"/>
</dbReference>
<protein>
    <submittedName>
        <fullName evidence="5">PAS domain S-box/diguanylate cyclase (GGDEF) domain-containing protein</fullName>
    </submittedName>
</protein>
<reference evidence="5 6" key="1">
    <citation type="submission" date="2011-09" db="EMBL/GenBank/DDBJ databases">
        <title>Complete sequence of chromosome of Thioflavicoccus mobilis 8321.</title>
        <authorList>
            <consortium name="US DOE Joint Genome Institute"/>
            <person name="Lucas S."/>
            <person name="Han J."/>
            <person name="Lapidus A."/>
            <person name="Cheng J.-F."/>
            <person name="Goodwin L."/>
            <person name="Pitluck S."/>
            <person name="Peters L."/>
            <person name="Ovchinnikova G."/>
            <person name="Lu M."/>
            <person name="Detter J.C."/>
            <person name="Han C."/>
            <person name="Tapia R."/>
            <person name="Land M."/>
            <person name="Hauser L."/>
            <person name="Kyrpides N."/>
            <person name="Ivanova N."/>
            <person name="Pagani I."/>
            <person name="Vogl K."/>
            <person name="Liu Z."/>
            <person name="Imhoff J."/>
            <person name="Thiel V."/>
            <person name="Frigaard N.-U."/>
            <person name="Bryant D."/>
            <person name="Woyke T."/>
        </authorList>
    </citation>
    <scope>NUCLEOTIDE SEQUENCE [LARGE SCALE GENOMIC DNA]</scope>
    <source>
        <strain evidence="5 6">8321</strain>
    </source>
</reference>
<dbReference type="Pfam" id="PF13188">
    <property type="entry name" value="PAS_8"/>
    <property type="match status" value="1"/>
</dbReference>
<dbReference type="NCBIfam" id="TIGR00229">
    <property type="entry name" value="sensory_box"/>
    <property type="match status" value="1"/>
</dbReference>
<dbReference type="InterPro" id="IPR029787">
    <property type="entry name" value="Nucleotide_cyclase"/>
</dbReference>
<dbReference type="InterPro" id="IPR000014">
    <property type="entry name" value="PAS"/>
</dbReference>
<dbReference type="InterPro" id="IPR052163">
    <property type="entry name" value="DGC-Regulatory_Protein"/>
</dbReference>
<accession>L0GYS6</accession>
<dbReference type="Gene3D" id="6.10.340.10">
    <property type="match status" value="1"/>
</dbReference>
<dbReference type="Gene3D" id="3.30.70.270">
    <property type="match status" value="1"/>
</dbReference>
<evidence type="ECO:0000259" key="3">
    <source>
        <dbReference type="PROSITE" id="PS50885"/>
    </source>
</evidence>
<feature type="domain" description="HAMP" evidence="3">
    <location>
        <begin position="177"/>
        <end position="231"/>
    </location>
</feature>
<dbReference type="PANTHER" id="PTHR46663:SF4">
    <property type="entry name" value="DIGUANYLATE CYCLASE DGCT-RELATED"/>
    <property type="match status" value="1"/>
</dbReference>